<keyword evidence="2 8" id="KW-0813">Transport</keyword>
<dbReference type="InterPro" id="IPR035906">
    <property type="entry name" value="MetI-like_sf"/>
</dbReference>
<dbReference type="KEGG" id="tle:Tlet_1341"/>
<proteinExistence type="inferred from homology"/>
<dbReference type="Pfam" id="PF00528">
    <property type="entry name" value="BPD_transp_1"/>
    <property type="match status" value="1"/>
</dbReference>
<dbReference type="AlphaFoldDB" id="A8F6W4"/>
<evidence type="ECO:0000256" key="8">
    <source>
        <dbReference type="RuleBase" id="RU363032"/>
    </source>
</evidence>
<dbReference type="InterPro" id="IPR000515">
    <property type="entry name" value="MetI-like"/>
</dbReference>
<comment type="similarity">
    <text evidence="8">Belongs to the binding-protein-dependent transport system permease family.</text>
</comment>
<dbReference type="PROSITE" id="PS50928">
    <property type="entry name" value="ABC_TM1"/>
    <property type="match status" value="1"/>
</dbReference>
<keyword evidence="7 8" id="KW-0472">Membrane</keyword>
<evidence type="ECO:0000256" key="5">
    <source>
        <dbReference type="ARBA" id="ARBA00022692"/>
    </source>
</evidence>
<dbReference type="GO" id="GO:0005886">
    <property type="term" value="C:plasma membrane"/>
    <property type="evidence" value="ECO:0007669"/>
    <property type="project" value="UniProtKB-SubCell"/>
</dbReference>
<dbReference type="Gene3D" id="1.10.3720.10">
    <property type="entry name" value="MetI-like"/>
    <property type="match status" value="1"/>
</dbReference>
<reference evidence="10 11" key="2">
    <citation type="journal article" date="2009" name="Proc. Natl. Acad. Sci. U.S.A.">
        <title>On the chimeric nature, thermophilic origin, and phylogenetic placement of the Thermotogales.</title>
        <authorList>
            <person name="Zhaxybayeva O."/>
            <person name="Swithers K.S."/>
            <person name="Lapierre P."/>
            <person name="Fournier G.P."/>
            <person name="Bickhart D.M."/>
            <person name="DeBoy R.T."/>
            <person name="Nelson K.E."/>
            <person name="Nesbo C.L."/>
            <person name="Doolittle W.F."/>
            <person name="Gogarten J.P."/>
            <person name="Noll K.M."/>
        </authorList>
    </citation>
    <scope>NUCLEOTIDE SEQUENCE [LARGE SCALE GENOMIC DNA]</scope>
    <source>
        <strain evidence="11">ATCC BAA-301 / DSM 14385 / NBRC 107922 / TMO</strain>
    </source>
</reference>
<evidence type="ECO:0000256" key="6">
    <source>
        <dbReference type="ARBA" id="ARBA00022989"/>
    </source>
</evidence>
<feature type="transmembrane region" description="Helical" evidence="8">
    <location>
        <begin position="96"/>
        <end position="120"/>
    </location>
</feature>
<evidence type="ECO:0000256" key="7">
    <source>
        <dbReference type="ARBA" id="ARBA00023136"/>
    </source>
</evidence>
<protein>
    <submittedName>
        <fullName evidence="10">Binding-protein-dependent transport systems inner membrane component</fullName>
    </submittedName>
</protein>
<evidence type="ECO:0000256" key="2">
    <source>
        <dbReference type="ARBA" id="ARBA00022448"/>
    </source>
</evidence>
<reference evidence="10 11" key="1">
    <citation type="submission" date="2007-08" db="EMBL/GenBank/DDBJ databases">
        <title>Complete sequence of Thermotoga lettingae TMO.</title>
        <authorList>
            <consortium name="US DOE Joint Genome Institute"/>
            <person name="Copeland A."/>
            <person name="Lucas S."/>
            <person name="Lapidus A."/>
            <person name="Barry K."/>
            <person name="Glavina del Rio T."/>
            <person name="Dalin E."/>
            <person name="Tice H."/>
            <person name="Pitluck S."/>
            <person name="Foster B."/>
            <person name="Bruce D."/>
            <person name="Schmutz J."/>
            <person name="Larimer F."/>
            <person name="Land M."/>
            <person name="Hauser L."/>
            <person name="Kyrpides N."/>
            <person name="Mikhailova N."/>
            <person name="Nelson K."/>
            <person name="Gogarten J.P."/>
            <person name="Noll K."/>
            <person name="Richardson P."/>
        </authorList>
    </citation>
    <scope>NUCLEOTIDE SEQUENCE [LARGE SCALE GENOMIC DNA]</scope>
    <source>
        <strain evidence="11">ATCC BAA-301 / DSM 14385 / NBRC 107922 / TMO</strain>
    </source>
</reference>
<gene>
    <name evidence="10" type="ordered locus">Tlet_1341</name>
</gene>
<organism evidence="10 11">
    <name type="scientific">Pseudothermotoga lettingae (strain ATCC BAA-301 / DSM 14385 / NBRC 107922 / TMO)</name>
    <name type="common">Thermotoga lettingae</name>
    <dbReference type="NCBI Taxonomy" id="416591"/>
    <lineage>
        <taxon>Bacteria</taxon>
        <taxon>Thermotogati</taxon>
        <taxon>Thermotogota</taxon>
        <taxon>Thermotogae</taxon>
        <taxon>Thermotogales</taxon>
        <taxon>Thermotogaceae</taxon>
        <taxon>Pseudothermotoga</taxon>
    </lineage>
</organism>
<evidence type="ECO:0000256" key="1">
    <source>
        <dbReference type="ARBA" id="ARBA00004429"/>
    </source>
</evidence>
<evidence type="ECO:0000256" key="4">
    <source>
        <dbReference type="ARBA" id="ARBA00022519"/>
    </source>
</evidence>
<evidence type="ECO:0000313" key="10">
    <source>
        <dbReference type="EMBL" id="ABV33898.1"/>
    </source>
</evidence>
<dbReference type="GO" id="GO:0055085">
    <property type="term" value="P:transmembrane transport"/>
    <property type="evidence" value="ECO:0007669"/>
    <property type="project" value="InterPro"/>
</dbReference>
<feature type="transmembrane region" description="Helical" evidence="8">
    <location>
        <begin position="174"/>
        <end position="195"/>
    </location>
</feature>
<accession>A8F6W4</accession>
<keyword evidence="4" id="KW-0997">Cell inner membrane</keyword>
<keyword evidence="6 8" id="KW-1133">Transmembrane helix</keyword>
<dbReference type="RefSeq" id="WP_012003374.1">
    <property type="nucleotide sequence ID" value="NC_009828.1"/>
</dbReference>
<keyword evidence="5 8" id="KW-0812">Transmembrane</keyword>
<evidence type="ECO:0000256" key="3">
    <source>
        <dbReference type="ARBA" id="ARBA00022475"/>
    </source>
</evidence>
<dbReference type="EMBL" id="CP000812">
    <property type="protein sequence ID" value="ABV33898.1"/>
    <property type="molecule type" value="Genomic_DNA"/>
</dbReference>
<feature type="transmembrane region" description="Helical" evidence="8">
    <location>
        <begin position="126"/>
        <end position="145"/>
    </location>
</feature>
<sequence precursor="true">MKINRWILLALIVVLVILLGPFLVIFLASFEPTSSLRFPPTGFTLSWFKKVINMPMFQKSFLLSLRLALLSSAVSLLLGVPVAYVTARYDFRAKRFLEFITTLPVIIPGLVAGLALLRFFVLLNVFSIETTLLIGHTAIVLPYVVRSTLSSLVNLPGSIEEAARSLGANHLKTFFLIVLPNIRTGIISAFIMTFITSFNNVPVSLFLTGPGVNTLPVVMMTYMEYYYNPSIAALSTILIGATLLIVLLAQKLFGISKMM</sequence>
<comment type="subcellular location">
    <subcellularLocation>
        <location evidence="1">Cell inner membrane</location>
        <topology evidence="1">Multi-pass membrane protein</topology>
    </subcellularLocation>
    <subcellularLocation>
        <location evidence="8">Cell membrane</location>
        <topology evidence="8">Multi-pass membrane protein</topology>
    </subcellularLocation>
</comment>
<dbReference type="Proteomes" id="UP000002016">
    <property type="component" value="Chromosome"/>
</dbReference>
<dbReference type="OrthoDB" id="9782004at2"/>
<dbReference type="PANTHER" id="PTHR43357">
    <property type="entry name" value="INNER MEMBRANE ABC TRANSPORTER PERMEASE PROTEIN YDCV"/>
    <property type="match status" value="1"/>
</dbReference>
<dbReference type="eggNOG" id="COG1177">
    <property type="taxonomic scope" value="Bacteria"/>
</dbReference>
<name>A8F6W4_PSELT</name>
<feature type="transmembrane region" description="Helical" evidence="8">
    <location>
        <begin position="61"/>
        <end position="84"/>
    </location>
</feature>
<evidence type="ECO:0000259" key="9">
    <source>
        <dbReference type="PROSITE" id="PS50928"/>
    </source>
</evidence>
<dbReference type="HOGENOM" id="CLU_016047_3_1_0"/>
<keyword evidence="3" id="KW-1003">Cell membrane</keyword>
<feature type="transmembrane region" description="Helical" evidence="8">
    <location>
        <begin position="225"/>
        <end position="249"/>
    </location>
</feature>
<dbReference type="CDD" id="cd06261">
    <property type="entry name" value="TM_PBP2"/>
    <property type="match status" value="1"/>
</dbReference>
<evidence type="ECO:0000313" key="11">
    <source>
        <dbReference type="Proteomes" id="UP000002016"/>
    </source>
</evidence>
<dbReference type="SUPFAM" id="SSF161098">
    <property type="entry name" value="MetI-like"/>
    <property type="match status" value="1"/>
</dbReference>
<keyword evidence="11" id="KW-1185">Reference proteome</keyword>
<dbReference type="STRING" id="416591.Tlet_1341"/>
<dbReference type="PANTHER" id="PTHR43357:SF4">
    <property type="entry name" value="INNER MEMBRANE ABC TRANSPORTER PERMEASE PROTEIN YDCV"/>
    <property type="match status" value="1"/>
</dbReference>
<feature type="domain" description="ABC transmembrane type-1" evidence="9">
    <location>
        <begin position="61"/>
        <end position="249"/>
    </location>
</feature>